<dbReference type="InterPro" id="IPR018785">
    <property type="entry name" value="CDPF1_dom"/>
</dbReference>
<dbReference type="PANTHER" id="PTHR31849">
    <property type="entry name" value="CYSTEINE-RICH PDF MOTIF DOMAIN-CONTAINING PROTEIN 1"/>
    <property type="match status" value="1"/>
</dbReference>
<dbReference type="PANTHER" id="PTHR31849:SF1">
    <property type="entry name" value="CYSTEINE-RICH DPF MOTIF DOMAIN-CONTAINING PROTEIN 1"/>
    <property type="match status" value="1"/>
</dbReference>
<dbReference type="EMBL" id="GADI01005292">
    <property type="protein sequence ID" value="JAA68516.1"/>
    <property type="molecule type" value="mRNA"/>
</dbReference>
<evidence type="ECO:0000259" key="3">
    <source>
        <dbReference type="Pfam" id="PF10170"/>
    </source>
</evidence>
<accession>A0A0K8RBQ4</accession>
<proteinExistence type="evidence at transcript level"/>
<reference evidence="4" key="1">
    <citation type="submission" date="2012-12" db="EMBL/GenBank/DDBJ databases">
        <title>Identification and characterization of a phenylalanine ammonia-lyase gene family in Isatis indigotica Fort.</title>
        <authorList>
            <person name="Liu Q."/>
            <person name="Chen J."/>
            <person name="Zhou X."/>
            <person name="Di P."/>
            <person name="Xiao Y."/>
            <person name="Xuan H."/>
            <person name="Zhang L."/>
            <person name="Chen W."/>
        </authorList>
    </citation>
    <scope>NUCLEOTIDE SEQUENCE</scope>
    <source>
        <tissue evidence="4">Salivary gland</tissue>
    </source>
</reference>
<dbReference type="Pfam" id="PF10170">
    <property type="entry name" value="C6_DPF"/>
    <property type="match status" value="1"/>
</dbReference>
<dbReference type="InterPro" id="IPR042426">
    <property type="entry name" value="CDPF1"/>
</dbReference>
<feature type="domain" description="Cysteine-rich DPF motif" evidence="3">
    <location>
        <begin position="19"/>
        <end position="108"/>
    </location>
</feature>
<comment type="similarity">
    <text evidence="1">Belongs to the CDPF1 family.</text>
</comment>
<evidence type="ECO:0000313" key="4">
    <source>
        <dbReference type="EMBL" id="JAA68516.1"/>
    </source>
</evidence>
<organism evidence="4">
    <name type="scientific">Ixodes ricinus</name>
    <name type="common">Common tick</name>
    <name type="synonym">Acarus ricinus</name>
    <dbReference type="NCBI Taxonomy" id="34613"/>
    <lineage>
        <taxon>Eukaryota</taxon>
        <taxon>Metazoa</taxon>
        <taxon>Ecdysozoa</taxon>
        <taxon>Arthropoda</taxon>
        <taxon>Chelicerata</taxon>
        <taxon>Arachnida</taxon>
        <taxon>Acari</taxon>
        <taxon>Parasitiformes</taxon>
        <taxon>Ixodida</taxon>
        <taxon>Ixodoidea</taxon>
        <taxon>Ixodidae</taxon>
        <taxon>Ixodinae</taxon>
        <taxon>Ixodes</taxon>
    </lineage>
</organism>
<evidence type="ECO:0000256" key="1">
    <source>
        <dbReference type="ARBA" id="ARBA00007917"/>
    </source>
</evidence>
<evidence type="ECO:0000256" key="2">
    <source>
        <dbReference type="ARBA" id="ARBA00014801"/>
    </source>
</evidence>
<sequence>MQRKSGSIDEKDRQEDKYFVCDVCNMREKYHVETDAIKRLELRFLEKVYLIKDGTGEDIGGFAVGSHCSECDRCVCLSSECSIFYTRRFCKDCFSSLSQQFPPQIGQMFQGSTTKASSLV</sequence>
<dbReference type="PRINTS" id="PR01995">
    <property type="entry name" value="UPF0595"/>
</dbReference>
<dbReference type="AlphaFoldDB" id="A0A0K8RBQ4"/>
<protein>
    <recommendedName>
        <fullName evidence="2">Cysteine-rich DPF motif domain-containing protein 1</fullName>
    </recommendedName>
</protein>
<name>A0A0K8RBQ4_IXORI</name>